<name>A0AAD8KD15_TARER</name>
<sequence>MHTTNLFFLFLFTSTLIFLTTTTFANHAPSLENDETPVDTSDARKPPQHGHKPPTHKPPHEPPHHGRHPPEVETESVKKPPHKPPPKRKPPHHGHPPTEVDTEAAHKPPRGGRPSHYGRPPKLDTKP</sequence>
<feature type="compositionally biased region" description="Basic residues" evidence="1">
    <location>
        <begin position="79"/>
        <end position="95"/>
    </location>
</feature>
<protein>
    <submittedName>
        <fullName evidence="3">Uncharacterized protein</fullName>
    </submittedName>
</protein>
<feature type="compositionally biased region" description="Basic and acidic residues" evidence="1">
    <location>
        <begin position="58"/>
        <end position="78"/>
    </location>
</feature>
<dbReference type="Proteomes" id="UP001229421">
    <property type="component" value="Unassembled WGS sequence"/>
</dbReference>
<proteinExistence type="predicted"/>
<feature type="chain" id="PRO_5041961316" evidence="2">
    <location>
        <begin position="26"/>
        <end position="127"/>
    </location>
</feature>
<evidence type="ECO:0000256" key="1">
    <source>
        <dbReference type="SAM" id="MobiDB-lite"/>
    </source>
</evidence>
<keyword evidence="2" id="KW-0732">Signal</keyword>
<feature type="signal peptide" evidence="2">
    <location>
        <begin position="1"/>
        <end position="25"/>
    </location>
</feature>
<evidence type="ECO:0000313" key="4">
    <source>
        <dbReference type="Proteomes" id="UP001229421"/>
    </source>
</evidence>
<gene>
    <name evidence="3" type="ORF">QVD17_28019</name>
</gene>
<accession>A0AAD8KD15</accession>
<keyword evidence="4" id="KW-1185">Reference proteome</keyword>
<organism evidence="3 4">
    <name type="scientific">Tagetes erecta</name>
    <name type="common">African marigold</name>
    <dbReference type="NCBI Taxonomy" id="13708"/>
    <lineage>
        <taxon>Eukaryota</taxon>
        <taxon>Viridiplantae</taxon>
        <taxon>Streptophyta</taxon>
        <taxon>Embryophyta</taxon>
        <taxon>Tracheophyta</taxon>
        <taxon>Spermatophyta</taxon>
        <taxon>Magnoliopsida</taxon>
        <taxon>eudicotyledons</taxon>
        <taxon>Gunneridae</taxon>
        <taxon>Pentapetalae</taxon>
        <taxon>asterids</taxon>
        <taxon>campanulids</taxon>
        <taxon>Asterales</taxon>
        <taxon>Asteraceae</taxon>
        <taxon>Asteroideae</taxon>
        <taxon>Heliantheae alliance</taxon>
        <taxon>Tageteae</taxon>
        <taxon>Tagetes</taxon>
    </lineage>
</organism>
<evidence type="ECO:0000313" key="3">
    <source>
        <dbReference type="EMBL" id="KAK1418871.1"/>
    </source>
</evidence>
<reference evidence="3" key="1">
    <citation type="journal article" date="2023" name="bioRxiv">
        <title>Improved chromosome-level genome assembly for marigold (Tagetes erecta).</title>
        <authorList>
            <person name="Jiang F."/>
            <person name="Yuan L."/>
            <person name="Wang S."/>
            <person name="Wang H."/>
            <person name="Xu D."/>
            <person name="Wang A."/>
            <person name="Fan W."/>
        </authorList>
    </citation>
    <scope>NUCLEOTIDE SEQUENCE</scope>
    <source>
        <strain evidence="3">WSJ</strain>
        <tissue evidence="3">Leaf</tissue>
    </source>
</reference>
<feature type="region of interest" description="Disordered" evidence="1">
    <location>
        <begin position="26"/>
        <end position="127"/>
    </location>
</feature>
<evidence type="ECO:0000256" key="2">
    <source>
        <dbReference type="SAM" id="SignalP"/>
    </source>
</evidence>
<dbReference type="EMBL" id="JAUHHV010000007">
    <property type="protein sequence ID" value="KAK1418871.1"/>
    <property type="molecule type" value="Genomic_DNA"/>
</dbReference>
<feature type="compositionally biased region" description="Basic residues" evidence="1">
    <location>
        <begin position="46"/>
        <end position="57"/>
    </location>
</feature>
<comment type="caution">
    <text evidence="3">The sequence shown here is derived from an EMBL/GenBank/DDBJ whole genome shotgun (WGS) entry which is preliminary data.</text>
</comment>
<dbReference type="AlphaFoldDB" id="A0AAD8KD15"/>